<sequence>MGERLTMATAPVVGLRELTIRGVILGGLITLLFTAANVYLGLKLGITFATSIPAAVISMAILKFFRDATIQENNIVQTIASAAGTLSAIIFVLPGLIMVGWWTGFPFWLSVAIIALGGVLGVMYSVPLRRALVTGSDLPYPEGVAAAEVLKVGAGVGGAEENRRGLKMIVWSALISAGYAILAQTKLLATEAARTIKIGAGATTVSTSLSMALIGVGHLVGMAVGIAMLTGLIISFFILVPWQVGLAGVTPASDLSELVSTAFREKVRFIGAGTMGVAAVWTLLKIIGPIVKGVTSAIAANRTRRSGQGESLALTERDLPITIVFGTIVVSLLPIGLLLSAFAGSGVIAGAPVATIGWSLFYIFVAGAIIAAITGYMAGLIGASNSPVSGVGILTVLGISLVLVAIFGRDLDPEASKSLVAFALFVTAIIFGVATIANDNLQDLKTGQLVGATPWRQQVALILGVLFGSIVIPPILTILNDAFGFQGAPGAGPNALAAPQAALISAIAQGVLGGNLDWNLIGLGAAIGVMVIAVDEIMRATKKGALPPLAVGMGIYLPMSLTLLIPVGALLGYLYNKWAERTAEPAFAERLGVLMATGLIVGESLFGVAFAAIVGATDNDTPLALIEEAAWAVPLGLMVFAGALAWLYYSKTRKEAAAPLTA</sequence>
<organism evidence="7 8">
    <name type="scientific">Sphingomonas edaphi</name>
    <dbReference type="NCBI Taxonomy" id="2315689"/>
    <lineage>
        <taxon>Bacteria</taxon>
        <taxon>Pseudomonadati</taxon>
        <taxon>Pseudomonadota</taxon>
        <taxon>Alphaproteobacteria</taxon>
        <taxon>Sphingomonadales</taxon>
        <taxon>Sphingomonadaceae</taxon>
        <taxon>Sphingomonas</taxon>
    </lineage>
</organism>
<keyword evidence="5 6" id="KW-0472">Membrane</keyword>
<keyword evidence="3 6" id="KW-0812">Transmembrane</keyword>
<feature type="transmembrane region" description="Helical" evidence="6">
    <location>
        <begin position="419"/>
        <end position="438"/>
    </location>
</feature>
<feature type="transmembrane region" description="Helical" evidence="6">
    <location>
        <begin position="549"/>
        <end position="575"/>
    </location>
</feature>
<proteinExistence type="predicted"/>
<dbReference type="GO" id="GO:0035673">
    <property type="term" value="F:oligopeptide transmembrane transporter activity"/>
    <property type="evidence" value="ECO:0007669"/>
    <property type="project" value="InterPro"/>
</dbReference>
<dbReference type="Pfam" id="PF03169">
    <property type="entry name" value="OPT"/>
    <property type="match status" value="1"/>
</dbReference>
<feature type="transmembrane region" description="Helical" evidence="6">
    <location>
        <begin position="595"/>
        <end position="617"/>
    </location>
</feature>
<evidence type="ECO:0000256" key="3">
    <source>
        <dbReference type="ARBA" id="ARBA00022692"/>
    </source>
</evidence>
<dbReference type="EMBL" id="QXTF01000001">
    <property type="protein sequence ID" value="RIX32151.1"/>
    <property type="molecule type" value="Genomic_DNA"/>
</dbReference>
<evidence type="ECO:0000313" key="7">
    <source>
        <dbReference type="EMBL" id="RIX32151.1"/>
    </source>
</evidence>
<name>A0A418Q2T0_9SPHN</name>
<keyword evidence="8" id="KW-1185">Reference proteome</keyword>
<evidence type="ECO:0000256" key="5">
    <source>
        <dbReference type="ARBA" id="ARBA00023136"/>
    </source>
</evidence>
<evidence type="ECO:0000313" key="8">
    <source>
        <dbReference type="Proteomes" id="UP000285023"/>
    </source>
</evidence>
<dbReference type="NCBIfam" id="TIGR00728">
    <property type="entry name" value="OPT_sfam"/>
    <property type="match status" value="1"/>
</dbReference>
<feature type="transmembrane region" description="Helical" evidence="6">
    <location>
        <begin position="46"/>
        <end position="66"/>
    </location>
</feature>
<evidence type="ECO:0000256" key="2">
    <source>
        <dbReference type="ARBA" id="ARBA00022448"/>
    </source>
</evidence>
<evidence type="ECO:0000256" key="6">
    <source>
        <dbReference type="SAM" id="Phobius"/>
    </source>
</evidence>
<dbReference type="AlphaFoldDB" id="A0A418Q2T0"/>
<dbReference type="InterPro" id="IPR045035">
    <property type="entry name" value="YSL-like"/>
</dbReference>
<dbReference type="InterPro" id="IPR004814">
    <property type="entry name" value="Oligopep_transpt"/>
</dbReference>
<comment type="subcellular location">
    <subcellularLocation>
        <location evidence="1">Membrane</location>
        <topology evidence="1">Multi-pass membrane protein</topology>
    </subcellularLocation>
</comment>
<dbReference type="OrthoDB" id="9809340at2"/>
<feature type="transmembrane region" description="Helical" evidence="6">
    <location>
        <begin position="518"/>
        <end position="537"/>
    </location>
</feature>
<protein>
    <submittedName>
        <fullName evidence="7">Oligopeptide transporter, OPT family</fullName>
    </submittedName>
</protein>
<dbReference type="NCBIfam" id="TIGR00733">
    <property type="entry name" value="OPT family oligopeptide transporter"/>
    <property type="match status" value="1"/>
</dbReference>
<feature type="transmembrane region" description="Helical" evidence="6">
    <location>
        <begin position="388"/>
        <end position="407"/>
    </location>
</feature>
<dbReference type="PANTHER" id="PTHR31645">
    <property type="entry name" value="OLIGOPEPTIDE TRANSPORTER YGL114W-RELATED"/>
    <property type="match status" value="1"/>
</dbReference>
<gene>
    <name evidence="7" type="ORF">D3M59_04035</name>
</gene>
<dbReference type="PANTHER" id="PTHR31645:SF0">
    <property type="entry name" value="OLIGOPEPTIDE TRANSPORTER YGL114W-RELATED"/>
    <property type="match status" value="1"/>
</dbReference>
<feature type="transmembrane region" description="Helical" evidence="6">
    <location>
        <begin position="629"/>
        <end position="649"/>
    </location>
</feature>
<feature type="transmembrane region" description="Helical" evidence="6">
    <location>
        <begin position="209"/>
        <end position="240"/>
    </location>
</feature>
<dbReference type="Proteomes" id="UP000285023">
    <property type="component" value="Unassembled WGS sequence"/>
</dbReference>
<dbReference type="InterPro" id="IPR004813">
    <property type="entry name" value="OPT"/>
</dbReference>
<accession>A0A418Q2T0</accession>
<feature type="transmembrane region" description="Helical" evidence="6">
    <location>
        <begin position="20"/>
        <end position="40"/>
    </location>
</feature>
<keyword evidence="2" id="KW-0813">Transport</keyword>
<evidence type="ECO:0000256" key="4">
    <source>
        <dbReference type="ARBA" id="ARBA00022989"/>
    </source>
</evidence>
<feature type="transmembrane region" description="Helical" evidence="6">
    <location>
        <begin position="458"/>
        <end position="479"/>
    </location>
</feature>
<feature type="transmembrane region" description="Helical" evidence="6">
    <location>
        <begin position="107"/>
        <end position="126"/>
    </location>
</feature>
<evidence type="ECO:0000256" key="1">
    <source>
        <dbReference type="ARBA" id="ARBA00004141"/>
    </source>
</evidence>
<keyword evidence="4 6" id="KW-1133">Transmembrane helix</keyword>
<reference evidence="7 8" key="1">
    <citation type="submission" date="2018-09" db="EMBL/GenBank/DDBJ databases">
        <title>Sphingomonas sp. DAC4.</title>
        <authorList>
            <person name="Seo T."/>
        </authorList>
    </citation>
    <scope>NUCLEOTIDE SEQUENCE [LARGE SCALE GENOMIC DNA]</scope>
    <source>
        <strain evidence="7 8">DAC4</strain>
    </source>
</reference>
<feature type="transmembrane region" description="Helical" evidence="6">
    <location>
        <begin position="78"/>
        <end position="101"/>
    </location>
</feature>
<comment type="caution">
    <text evidence="7">The sequence shown here is derived from an EMBL/GenBank/DDBJ whole genome shotgun (WGS) entry which is preliminary data.</text>
</comment>
<dbReference type="GO" id="GO:0016020">
    <property type="term" value="C:membrane"/>
    <property type="evidence" value="ECO:0007669"/>
    <property type="project" value="UniProtKB-SubCell"/>
</dbReference>
<feature type="transmembrane region" description="Helical" evidence="6">
    <location>
        <begin position="269"/>
        <end position="287"/>
    </location>
</feature>
<feature type="transmembrane region" description="Helical" evidence="6">
    <location>
        <begin position="321"/>
        <end position="348"/>
    </location>
</feature>
<feature type="transmembrane region" description="Helical" evidence="6">
    <location>
        <begin position="360"/>
        <end position="382"/>
    </location>
</feature>